<comment type="pathway">
    <text evidence="3">Amino-acid biosynthesis; L-threonine biosynthesis; L-threonine from L-aspartate: step 2/5.</text>
</comment>
<evidence type="ECO:0000256" key="5">
    <source>
        <dbReference type="ARBA" id="ARBA00011738"/>
    </source>
</evidence>
<evidence type="ECO:0000256" key="3">
    <source>
        <dbReference type="ARBA" id="ARBA00005097"/>
    </source>
</evidence>
<dbReference type="InterPro" id="IPR012080">
    <property type="entry name" value="Asp_semialdehyde_DH"/>
</dbReference>
<protein>
    <recommendedName>
        <fullName evidence="6">aspartate-semialdehyde dehydrogenase</fullName>
        <ecNumber evidence="6">1.2.1.11</ecNumber>
    </recommendedName>
</protein>
<evidence type="ECO:0000256" key="10">
    <source>
        <dbReference type="ARBA" id="ARBA00022915"/>
    </source>
</evidence>
<keyword evidence="10" id="KW-0220">Diaminopimelate biosynthesis</keyword>
<keyword evidence="13" id="KW-0486">Methionine biosynthesis</keyword>
<reference evidence="16" key="1">
    <citation type="submission" date="2018-05" db="EMBL/GenBank/DDBJ databases">
        <authorList>
            <person name="Lanie J.A."/>
            <person name="Ng W.-L."/>
            <person name="Kazmierczak K.M."/>
            <person name="Andrzejewski T.M."/>
            <person name="Davidsen T.M."/>
            <person name="Wayne K.J."/>
            <person name="Tettelin H."/>
            <person name="Glass J.I."/>
            <person name="Rusch D."/>
            <person name="Podicherti R."/>
            <person name="Tsui H.-C.T."/>
            <person name="Winkler M.E."/>
        </authorList>
    </citation>
    <scope>NUCLEOTIDE SEQUENCE</scope>
</reference>
<keyword evidence="7" id="KW-0028">Amino-acid biosynthesis</keyword>
<proteinExistence type="inferred from homology"/>
<dbReference type="UniPathway" id="UPA00051">
    <property type="reaction ID" value="UER00464"/>
</dbReference>
<comment type="pathway">
    <text evidence="2">Amino-acid biosynthesis; L-lysine biosynthesis via DAP pathway; (S)-tetrahydrodipicolinate from L-aspartate: step 2/4.</text>
</comment>
<keyword evidence="8" id="KW-0791">Threonine biosynthesis</keyword>
<evidence type="ECO:0000259" key="15">
    <source>
        <dbReference type="SMART" id="SM00859"/>
    </source>
</evidence>
<evidence type="ECO:0000256" key="9">
    <source>
        <dbReference type="ARBA" id="ARBA00022857"/>
    </source>
</evidence>
<feature type="domain" description="Semialdehyde dehydrogenase NAD-binding" evidence="15">
    <location>
        <begin position="5"/>
        <end position="120"/>
    </location>
</feature>
<dbReference type="SUPFAM" id="SSF51735">
    <property type="entry name" value="NAD(P)-binding Rossmann-fold domains"/>
    <property type="match status" value="1"/>
</dbReference>
<evidence type="ECO:0000256" key="13">
    <source>
        <dbReference type="ARBA" id="ARBA00023167"/>
    </source>
</evidence>
<dbReference type="SUPFAM" id="SSF55347">
    <property type="entry name" value="Glyceraldehyde-3-phosphate dehydrogenase-like, C-terminal domain"/>
    <property type="match status" value="1"/>
</dbReference>
<evidence type="ECO:0000256" key="7">
    <source>
        <dbReference type="ARBA" id="ARBA00022605"/>
    </source>
</evidence>
<dbReference type="GO" id="GO:0009088">
    <property type="term" value="P:threonine biosynthetic process"/>
    <property type="evidence" value="ECO:0007669"/>
    <property type="project" value="UniProtKB-UniPathway"/>
</dbReference>
<dbReference type="CDD" id="cd18131">
    <property type="entry name" value="ASADH_C_bac_euk_like"/>
    <property type="match status" value="1"/>
</dbReference>
<gene>
    <name evidence="16" type="ORF">METZ01_LOCUS79696</name>
</gene>
<dbReference type="InterPro" id="IPR036291">
    <property type="entry name" value="NAD(P)-bd_dom_sf"/>
</dbReference>
<dbReference type="InterPro" id="IPR000534">
    <property type="entry name" value="Semialdehyde_DH_NAD-bd"/>
</dbReference>
<dbReference type="GO" id="GO:0004073">
    <property type="term" value="F:aspartate-semialdehyde dehydrogenase activity"/>
    <property type="evidence" value="ECO:0007669"/>
    <property type="project" value="UniProtKB-EC"/>
</dbReference>
<dbReference type="Gene3D" id="3.40.50.720">
    <property type="entry name" value="NAD(P)-binding Rossmann-like Domain"/>
    <property type="match status" value="1"/>
</dbReference>
<accession>A0A381UF58</accession>
<evidence type="ECO:0000256" key="1">
    <source>
        <dbReference type="ARBA" id="ARBA00005021"/>
    </source>
</evidence>
<dbReference type="Gene3D" id="3.30.360.10">
    <property type="entry name" value="Dihydrodipicolinate Reductase, domain 2"/>
    <property type="match status" value="1"/>
</dbReference>
<dbReference type="PIRSF" id="PIRSF000148">
    <property type="entry name" value="ASA_dh"/>
    <property type="match status" value="1"/>
</dbReference>
<keyword evidence="11" id="KW-0560">Oxidoreductase</keyword>
<dbReference type="UniPathway" id="UPA00050">
    <property type="reaction ID" value="UER00463"/>
</dbReference>
<comment type="pathway">
    <text evidence="1">Amino-acid biosynthesis; L-methionine biosynthesis via de novo pathway; L-homoserine from L-aspartate: step 2/3.</text>
</comment>
<comment type="subunit">
    <text evidence="5">Homodimer.</text>
</comment>
<dbReference type="PANTHER" id="PTHR46278">
    <property type="entry name" value="DEHYDROGENASE, PUTATIVE-RELATED"/>
    <property type="match status" value="1"/>
</dbReference>
<evidence type="ECO:0000313" key="16">
    <source>
        <dbReference type="EMBL" id="SVA26842.1"/>
    </source>
</evidence>
<dbReference type="UniPathway" id="UPA00034">
    <property type="reaction ID" value="UER00016"/>
</dbReference>
<dbReference type="PANTHER" id="PTHR46278:SF2">
    <property type="entry name" value="ASPARTATE-SEMIALDEHYDE DEHYDROGENASE"/>
    <property type="match status" value="1"/>
</dbReference>
<evidence type="ECO:0000256" key="6">
    <source>
        <dbReference type="ARBA" id="ARBA00013120"/>
    </source>
</evidence>
<evidence type="ECO:0000256" key="14">
    <source>
        <dbReference type="ARBA" id="ARBA00047891"/>
    </source>
</evidence>
<dbReference type="NCBIfam" id="TIGR01296">
    <property type="entry name" value="asd_B"/>
    <property type="match status" value="1"/>
</dbReference>
<dbReference type="AlphaFoldDB" id="A0A381UF58"/>
<evidence type="ECO:0000256" key="12">
    <source>
        <dbReference type="ARBA" id="ARBA00023154"/>
    </source>
</evidence>
<name>A0A381UF58_9ZZZZ</name>
<keyword evidence="9" id="KW-0521">NADP</keyword>
<dbReference type="Pfam" id="PF02774">
    <property type="entry name" value="Semialdhyde_dhC"/>
    <property type="match status" value="1"/>
</dbReference>
<dbReference type="Pfam" id="PF01118">
    <property type="entry name" value="Semialdhyde_dh"/>
    <property type="match status" value="1"/>
</dbReference>
<evidence type="ECO:0000256" key="8">
    <source>
        <dbReference type="ARBA" id="ARBA00022697"/>
    </source>
</evidence>
<dbReference type="GO" id="GO:0009097">
    <property type="term" value="P:isoleucine biosynthetic process"/>
    <property type="evidence" value="ECO:0007669"/>
    <property type="project" value="InterPro"/>
</dbReference>
<comment type="similarity">
    <text evidence="4">Belongs to the aspartate-semialdehyde dehydrogenase family.</text>
</comment>
<evidence type="ECO:0000256" key="11">
    <source>
        <dbReference type="ARBA" id="ARBA00023002"/>
    </source>
</evidence>
<dbReference type="NCBIfam" id="NF011456">
    <property type="entry name" value="PRK14874.1"/>
    <property type="match status" value="1"/>
</dbReference>
<dbReference type="GO" id="GO:0019877">
    <property type="term" value="P:diaminopimelate biosynthetic process"/>
    <property type="evidence" value="ECO:0007669"/>
    <property type="project" value="UniProtKB-KW"/>
</dbReference>
<evidence type="ECO:0000256" key="2">
    <source>
        <dbReference type="ARBA" id="ARBA00005076"/>
    </source>
</evidence>
<dbReference type="InterPro" id="IPR012280">
    <property type="entry name" value="Semialdhyde_DH_dimer_dom"/>
</dbReference>
<dbReference type="InterPro" id="IPR005986">
    <property type="entry name" value="Asp_semialdehyde_DH_beta"/>
</dbReference>
<dbReference type="EC" id="1.2.1.11" evidence="6"/>
<organism evidence="16">
    <name type="scientific">marine metagenome</name>
    <dbReference type="NCBI Taxonomy" id="408172"/>
    <lineage>
        <taxon>unclassified sequences</taxon>
        <taxon>metagenomes</taxon>
        <taxon>ecological metagenomes</taxon>
    </lineage>
</organism>
<dbReference type="EMBL" id="UINC01006322">
    <property type="protein sequence ID" value="SVA26842.1"/>
    <property type="molecule type" value="Genomic_DNA"/>
</dbReference>
<comment type="catalytic activity">
    <reaction evidence="14">
        <text>L-aspartate 4-semialdehyde + phosphate + NADP(+) = 4-phospho-L-aspartate + NADPH + H(+)</text>
        <dbReference type="Rhea" id="RHEA:24284"/>
        <dbReference type="ChEBI" id="CHEBI:15378"/>
        <dbReference type="ChEBI" id="CHEBI:43474"/>
        <dbReference type="ChEBI" id="CHEBI:57535"/>
        <dbReference type="ChEBI" id="CHEBI:57783"/>
        <dbReference type="ChEBI" id="CHEBI:58349"/>
        <dbReference type="ChEBI" id="CHEBI:537519"/>
        <dbReference type="EC" id="1.2.1.11"/>
    </reaction>
</comment>
<dbReference type="GO" id="GO:0009089">
    <property type="term" value="P:lysine biosynthetic process via diaminopimelate"/>
    <property type="evidence" value="ECO:0007669"/>
    <property type="project" value="UniProtKB-UniPathway"/>
</dbReference>
<evidence type="ECO:0000256" key="4">
    <source>
        <dbReference type="ARBA" id="ARBA00010584"/>
    </source>
</evidence>
<dbReference type="CDD" id="cd02316">
    <property type="entry name" value="VcASADH2_like_N"/>
    <property type="match status" value="1"/>
</dbReference>
<dbReference type="PROSITE" id="PS01103">
    <property type="entry name" value="ASD"/>
    <property type="match status" value="1"/>
</dbReference>
<dbReference type="GO" id="GO:0051287">
    <property type="term" value="F:NAD binding"/>
    <property type="evidence" value="ECO:0007669"/>
    <property type="project" value="InterPro"/>
</dbReference>
<dbReference type="InterPro" id="IPR000319">
    <property type="entry name" value="Asp-semialdehyde_DH_CS"/>
</dbReference>
<dbReference type="GO" id="GO:0009086">
    <property type="term" value="P:methionine biosynthetic process"/>
    <property type="evidence" value="ECO:0007669"/>
    <property type="project" value="UniProtKB-KW"/>
</dbReference>
<sequence>MKSCKIAVVGATGAVGQVFLDIAQQRNFPIDEIRLCASTRSVGKKIEYKSQEIAVELCTPELLQEMDFAFISASGDVSREIAPLAAKKGTVAIDDSSAFRMDADVPLVVPEVNADDLANHKGIVAIPNCSTTPLVMVLNPLMKRSSVKRVVVDTFQSVTGTGAAALSEMKDQSQAVLNNRPITAKEYPHQIAFNVLPHIEPFQENGYTREEMKMLYETQKILHDPNILVSATCVRVPVAVSHSEAIHIEFEQPISPQEIKEILENQAGIKIVDDPFSDVYPMPIDAAGGDDVLVGRIRKDISHPNGIAMWVVCDNLRKGAALNAIQIAEEMMKRDVVSESNWRK</sequence>
<dbReference type="HAMAP" id="MF_02121">
    <property type="entry name" value="ASADH"/>
    <property type="match status" value="1"/>
</dbReference>
<dbReference type="GO" id="GO:0046983">
    <property type="term" value="F:protein dimerization activity"/>
    <property type="evidence" value="ECO:0007669"/>
    <property type="project" value="InterPro"/>
</dbReference>
<keyword evidence="12" id="KW-0457">Lysine biosynthesis</keyword>
<dbReference type="GO" id="GO:0050661">
    <property type="term" value="F:NADP binding"/>
    <property type="evidence" value="ECO:0007669"/>
    <property type="project" value="InterPro"/>
</dbReference>
<dbReference type="SMART" id="SM00859">
    <property type="entry name" value="Semialdhyde_dh"/>
    <property type="match status" value="1"/>
</dbReference>